<dbReference type="Pfam" id="PF13407">
    <property type="entry name" value="Peripla_BP_4"/>
    <property type="match status" value="1"/>
</dbReference>
<comment type="subcellular location">
    <subcellularLocation>
        <location evidence="1">Cell envelope</location>
    </subcellularLocation>
</comment>
<protein>
    <submittedName>
        <fullName evidence="6">Periplasmic binding protein/LacI transcriptional regulator</fullName>
    </submittedName>
</protein>
<dbReference type="GO" id="GO:0030313">
    <property type="term" value="C:cell envelope"/>
    <property type="evidence" value="ECO:0007669"/>
    <property type="project" value="UniProtKB-SubCell"/>
</dbReference>
<keyword evidence="4" id="KW-0812">Transmembrane</keyword>
<accession>E1R2E2</accession>
<reference evidence="6 7" key="1">
    <citation type="journal article" date="2010" name="Stand. Genomic Sci.">
        <title>Complete genome sequence of Spirochaeta smaragdinae type strain (SEBR 4228).</title>
        <authorList>
            <person name="Mavromatis K."/>
            <person name="Yasawong M."/>
            <person name="Chertkov O."/>
            <person name="Lapidus A."/>
            <person name="Lucas S."/>
            <person name="Nolan M."/>
            <person name="Del Rio T.G."/>
            <person name="Tice H."/>
            <person name="Cheng J.F."/>
            <person name="Pitluck S."/>
            <person name="Liolios K."/>
            <person name="Ivanova N."/>
            <person name="Tapia R."/>
            <person name="Han C."/>
            <person name="Bruce D."/>
            <person name="Goodwin L."/>
            <person name="Pati A."/>
            <person name="Chen A."/>
            <person name="Palaniappan K."/>
            <person name="Land M."/>
            <person name="Hauser L."/>
            <person name="Chang Y.J."/>
            <person name="Jeffries C.D."/>
            <person name="Detter J.C."/>
            <person name="Rohde M."/>
            <person name="Brambilla E."/>
            <person name="Spring S."/>
            <person name="Goker M."/>
            <person name="Sikorski J."/>
            <person name="Woyke T."/>
            <person name="Bristow J."/>
            <person name="Eisen J.A."/>
            <person name="Markowitz V."/>
            <person name="Hugenholtz P."/>
            <person name="Klenk H.P."/>
            <person name="Kyrpides N.C."/>
        </authorList>
    </citation>
    <scope>NUCLEOTIDE SEQUENCE [LARGE SCALE GENOMIC DNA]</scope>
    <source>
        <strain evidence="7">DSM 11293 / JCM 15392 / SEBR 4228</strain>
    </source>
</reference>
<dbReference type="AlphaFoldDB" id="E1R2E2"/>
<dbReference type="GO" id="GO:0030246">
    <property type="term" value="F:carbohydrate binding"/>
    <property type="evidence" value="ECO:0007669"/>
    <property type="project" value="UniProtKB-ARBA"/>
</dbReference>
<dbReference type="PANTHER" id="PTHR46847">
    <property type="entry name" value="D-ALLOSE-BINDING PERIPLASMIC PROTEIN-RELATED"/>
    <property type="match status" value="1"/>
</dbReference>
<keyword evidence="3" id="KW-0732">Signal</keyword>
<evidence type="ECO:0000256" key="2">
    <source>
        <dbReference type="ARBA" id="ARBA00007639"/>
    </source>
</evidence>
<keyword evidence="7" id="KW-1185">Reference proteome</keyword>
<feature type="transmembrane region" description="Helical" evidence="4">
    <location>
        <begin position="12"/>
        <end position="30"/>
    </location>
</feature>
<evidence type="ECO:0000256" key="4">
    <source>
        <dbReference type="SAM" id="Phobius"/>
    </source>
</evidence>
<dbReference type="OrthoDB" id="9769193at2"/>
<sequence length="334" mass="37032">MFTEGRLSKKFLVWLVIFAAVALLLFYLFFEIAQDPKEKSDCHLAFLVKRTDMLWYRREVDGFISACRDLGADPLILDNQMDHNRTLSNLSAAVNREVDGIALGTPDCRLGRLLVDQAFSADIPLISVDEKLTDMSGRQLAPHIGPDNLSLGTQGGYWMKRQLEARGWLGDYRRNVGFLLLGSQRDAGIEQRLRAACLLTDPLFLPSGYYKRWSEEFDKSDLTGAILKMHAMLALYPEITNWVVFVGNNAGALGVYAALCQLDLAEDSLVCGLYPTSAPTAIPRENMVLAYGDGFAMGAKAAGILYRHVTAGTPIPPNTEIPMNIGRALEEEHE</sequence>
<organism evidence="6 7">
    <name type="scientific">Sediminispirochaeta smaragdinae (strain DSM 11293 / JCM 15392 / SEBR 4228)</name>
    <name type="common">Spirochaeta smaragdinae</name>
    <dbReference type="NCBI Taxonomy" id="573413"/>
    <lineage>
        <taxon>Bacteria</taxon>
        <taxon>Pseudomonadati</taxon>
        <taxon>Spirochaetota</taxon>
        <taxon>Spirochaetia</taxon>
        <taxon>Spirochaetales</taxon>
        <taxon>Spirochaetaceae</taxon>
        <taxon>Sediminispirochaeta</taxon>
    </lineage>
</organism>
<dbReference type="KEGG" id="ssm:Spirs_3413"/>
<keyword evidence="4" id="KW-1133">Transmembrane helix</keyword>
<gene>
    <name evidence="6" type="ordered locus">Spirs_3413</name>
</gene>
<keyword evidence="4" id="KW-0472">Membrane</keyword>
<evidence type="ECO:0000256" key="1">
    <source>
        <dbReference type="ARBA" id="ARBA00004196"/>
    </source>
</evidence>
<dbReference type="PANTHER" id="PTHR46847:SF1">
    <property type="entry name" value="D-ALLOSE-BINDING PERIPLASMIC PROTEIN-RELATED"/>
    <property type="match status" value="1"/>
</dbReference>
<dbReference type="HOGENOM" id="CLU_831300_0_0_12"/>
<name>E1R2E2_SEDSS</name>
<evidence type="ECO:0000313" key="7">
    <source>
        <dbReference type="Proteomes" id="UP000002318"/>
    </source>
</evidence>
<comment type="similarity">
    <text evidence="2">Belongs to the bacterial solute-binding protein 2 family.</text>
</comment>
<dbReference type="InterPro" id="IPR025997">
    <property type="entry name" value="SBP_2_dom"/>
</dbReference>
<dbReference type="EMBL" id="CP002116">
    <property type="protein sequence ID" value="ADK82502.1"/>
    <property type="molecule type" value="Genomic_DNA"/>
</dbReference>
<proteinExistence type="inferred from homology"/>
<dbReference type="InterPro" id="IPR028082">
    <property type="entry name" value="Peripla_BP_I"/>
</dbReference>
<dbReference type="SUPFAM" id="SSF53822">
    <property type="entry name" value="Periplasmic binding protein-like I"/>
    <property type="match status" value="1"/>
</dbReference>
<feature type="domain" description="Periplasmic binding protein" evidence="5">
    <location>
        <begin position="45"/>
        <end position="310"/>
    </location>
</feature>
<evidence type="ECO:0000256" key="3">
    <source>
        <dbReference type="ARBA" id="ARBA00022729"/>
    </source>
</evidence>
<dbReference type="STRING" id="573413.Spirs_3413"/>
<dbReference type="Proteomes" id="UP000002318">
    <property type="component" value="Chromosome"/>
</dbReference>
<evidence type="ECO:0000313" key="6">
    <source>
        <dbReference type="EMBL" id="ADK82502.1"/>
    </source>
</evidence>
<dbReference type="RefSeq" id="WP_013255961.1">
    <property type="nucleotide sequence ID" value="NC_014364.1"/>
</dbReference>
<dbReference type="eggNOG" id="COG1879">
    <property type="taxonomic scope" value="Bacteria"/>
</dbReference>
<dbReference type="Gene3D" id="3.40.50.2300">
    <property type="match status" value="2"/>
</dbReference>
<evidence type="ECO:0000259" key="5">
    <source>
        <dbReference type="Pfam" id="PF13407"/>
    </source>
</evidence>